<dbReference type="InterPro" id="IPR029019">
    <property type="entry name" value="HEX_eukaryotic_N"/>
</dbReference>
<evidence type="ECO:0000256" key="8">
    <source>
        <dbReference type="PIRSR" id="PIRSR625705-1"/>
    </source>
</evidence>
<dbReference type="AlphaFoldDB" id="A0AAN7ZK75"/>
<dbReference type="CDD" id="cd06562">
    <property type="entry name" value="GH20_HexA_HexB-like"/>
    <property type="match status" value="1"/>
</dbReference>
<keyword evidence="7" id="KW-0326">Glycosidase</keyword>
<proteinExistence type="inferred from homology"/>
<dbReference type="GO" id="GO:0005886">
    <property type="term" value="C:plasma membrane"/>
    <property type="evidence" value="ECO:0007669"/>
    <property type="project" value="TreeGrafter"/>
</dbReference>
<evidence type="ECO:0000256" key="2">
    <source>
        <dbReference type="ARBA" id="ARBA00006285"/>
    </source>
</evidence>
<keyword evidence="6" id="KW-0325">Glycoprotein</keyword>
<evidence type="ECO:0000256" key="7">
    <source>
        <dbReference type="ARBA" id="ARBA00023295"/>
    </source>
</evidence>
<feature type="domain" description="Beta-hexosaminidase eukaryotic type N-terminal" evidence="11">
    <location>
        <begin position="77"/>
        <end position="195"/>
    </location>
</feature>
<dbReference type="PANTHER" id="PTHR22600:SF42">
    <property type="entry name" value="BETA-N-ACETYLHEXOSAMINIDASE"/>
    <property type="match status" value="1"/>
</dbReference>
<evidence type="ECO:0000256" key="3">
    <source>
        <dbReference type="ARBA" id="ARBA00012663"/>
    </source>
</evidence>
<evidence type="ECO:0000313" key="13">
    <source>
        <dbReference type="Proteomes" id="UP001329430"/>
    </source>
</evidence>
<dbReference type="PANTHER" id="PTHR22600">
    <property type="entry name" value="BETA-HEXOSAMINIDASE"/>
    <property type="match status" value="1"/>
</dbReference>
<gene>
    <name evidence="12" type="ORF">RI129_008475</name>
</gene>
<dbReference type="InterPro" id="IPR015883">
    <property type="entry name" value="Glyco_hydro_20_cat"/>
</dbReference>
<evidence type="ECO:0000256" key="5">
    <source>
        <dbReference type="ARBA" id="ARBA00022801"/>
    </source>
</evidence>
<evidence type="ECO:0000256" key="6">
    <source>
        <dbReference type="ARBA" id="ARBA00023180"/>
    </source>
</evidence>
<dbReference type="GO" id="GO:0005975">
    <property type="term" value="P:carbohydrate metabolic process"/>
    <property type="evidence" value="ECO:0007669"/>
    <property type="project" value="InterPro"/>
</dbReference>
<dbReference type="Gene3D" id="3.20.20.80">
    <property type="entry name" value="Glycosidases"/>
    <property type="match status" value="1"/>
</dbReference>
<feature type="active site" description="Proton donor" evidence="8">
    <location>
        <position position="391"/>
    </location>
</feature>
<evidence type="ECO:0000259" key="11">
    <source>
        <dbReference type="Pfam" id="PF14845"/>
    </source>
</evidence>
<keyword evidence="5" id="KW-0378">Hydrolase</keyword>
<dbReference type="EC" id="3.2.1.52" evidence="3"/>
<reference evidence="12 13" key="1">
    <citation type="journal article" date="2024" name="Insects">
        <title>An Improved Chromosome-Level Genome Assembly of the Firefly Pyrocoelia pectoralis.</title>
        <authorList>
            <person name="Fu X."/>
            <person name="Meyer-Rochow V.B."/>
            <person name="Ballantyne L."/>
            <person name="Zhu X."/>
        </authorList>
    </citation>
    <scope>NUCLEOTIDE SEQUENCE [LARGE SCALE GENOMIC DNA]</scope>
    <source>
        <strain evidence="12">XCY_ONT2</strain>
    </source>
</reference>
<evidence type="ECO:0000256" key="4">
    <source>
        <dbReference type="ARBA" id="ARBA00022729"/>
    </source>
</evidence>
<evidence type="ECO:0000259" key="10">
    <source>
        <dbReference type="Pfam" id="PF00728"/>
    </source>
</evidence>
<protein>
    <recommendedName>
        <fullName evidence="3">beta-N-acetylhexosaminidase</fullName>
        <ecNumber evidence="3">3.2.1.52</ecNumber>
    </recommendedName>
</protein>
<dbReference type="FunFam" id="3.20.20.80:FF:000063">
    <property type="entry name" value="Beta-hexosaminidase"/>
    <property type="match status" value="1"/>
</dbReference>
<dbReference type="Pfam" id="PF14845">
    <property type="entry name" value="Glycohydro_20b2"/>
    <property type="match status" value="1"/>
</dbReference>
<dbReference type="SUPFAM" id="SSF55545">
    <property type="entry name" value="beta-N-acetylhexosaminidase-like domain"/>
    <property type="match status" value="1"/>
</dbReference>
<dbReference type="EMBL" id="JAVRBK010000006">
    <property type="protein sequence ID" value="KAK5642308.1"/>
    <property type="molecule type" value="Genomic_DNA"/>
</dbReference>
<dbReference type="Gene3D" id="3.30.379.10">
    <property type="entry name" value="Chitobiase/beta-hexosaminidase domain 2-like"/>
    <property type="match status" value="1"/>
</dbReference>
<dbReference type="PRINTS" id="PR00738">
    <property type="entry name" value="GLHYDRLASE20"/>
</dbReference>
<comment type="caution">
    <text evidence="12">The sequence shown here is derived from an EMBL/GenBank/DDBJ whole genome shotgun (WGS) entry which is preliminary data.</text>
</comment>
<accession>A0AAN7ZK75</accession>
<evidence type="ECO:0000256" key="9">
    <source>
        <dbReference type="SAM" id="SignalP"/>
    </source>
</evidence>
<dbReference type="Pfam" id="PF00728">
    <property type="entry name" value="Glyco_hydro_20"/>
    <property type="match status" value="1"/>
</dbReference>
<evidence type="ECO:0000256" key="1">
    <source>
        <dbReference type="ARBA" id="ARBA00001231"/>
    </source>
</evidence>
<sequence length="604" mass="69122">MRIFNLVIVLSFFISKSTSSSLNEDGWRWLWSCDTRTEKCRRKSEPVVLGKKLELIETFQYNSLGVCRLTCGKSGALWPKPKYAALTHNILPFHPNAIRFQIPNVAEKAREFLLENARIFRNNVFAECGSEDCAIVGDTEVLVFLTTNSSSLSQNWFTNESYHLEVKTKGTQLIVEISAGTVFGVRHGLETLTQLIASYPIYRKLQTSQRGLVIITTARIYDEPAFSHRGLLLDTGRNYLPIETMMRQIDGMAASKLNVLHWHATDSQSFPLELPRTPQMARYGAYSSAKVYRPNDIRHLIRYAKLRGIRIILEMDAPSHSGNGWQWGVDAGLGELAVCVNKMPWRYYCIQPPCGQLNPVNRNLYTVLTNLYQDFHDLFPESGVFHMGGDEVHLGCWNSTDEIVNYLAQYGRNRTTEDFLQLWSEYQADALKSYDSVIGHKNTPIIVWSSALTDPNIITRYLPKNRYIIQTWVPASETLNNDLLKLGYKIVVSTKDAWYLDHGFWGVTEYHGWRIVYQNRLPKHENVLGGEVCMWGELVDEHDIDNRIWPRAAAAAERLWSNPDDGTASAESRFYRHRERLVTRGIKPEALAPRWCVQNEGECA</sequence>
<dbReference type="InterPro" id="IPR017853">
    <property type="entry name" value="GH"/>
</dbReference>
<dbReference type="InterPro" id="IPR025705">
    <property type="entry name" value="Beta_hexosaminidase_sua/sub"/>
</dbReference>
<keyword evidence="4 9" id="KW-0732">Signal</keyword>
<comment type="catalytic activity">
    <reaction evidence="1">
        <text>Hydrolysis of terminal non-reducing N-acetyl-D-hexosamine residues in N-acetyl-beta-D-hexosaminides.</text>
        <dbReference type="EC" id="3.2.1.52"/>
    </reaction>
</comment>
<dbReference type="InterPro" id="IPR029018">
    <property type="entry name" value="Hex-like_dom2"/>
</dbReference>
<organism evidence="12 13">
    <name type="scientific">Pyrocoelia pectoralis</name>
    <dbReference type="NCBI Taxonomy" id="417401"/>
    <lineage>
        <taxon>Eukaryota</taxon>
        <taxon>Metazoa</taxon>
        <taxon>Ecdysozoa</taxon>
        <taxon>Arthropoda</taxon>
        <taxon>Hexapoda</taxon>
        <taxon>Insecta</taxon>
        <taxon>Pterygota</taxon>
        <taxon>Neoptera</taxon>
        <taxon>Endopterygota</taxon>
        <taxon>Coleoptera</taxon>
        <taxon>Polyphaga</taxon>
        <taxon>Elateriformia</taxon>
        <taxon>Elateroidea</taxon>
        <taxon>Lampyridae</taxon>
        <taxon>Lampyrinae</taxon>
        <taxon>Pyrocoelia</taxon>
    </lineage>
</organism>
<evidence type="ECO:0000313" key="12">
    <source>
        <dbReference type="EMBL" id="KAK5642308.1"/>
    </source>
</evidence>
<dbReference type="Proteomes" id="UP001329430">
    <property type="component" value="Chromosome 6"/>
</dbReference>
<feature type="chain" id="PRO_5043014815" description="beta-N-acetylhexosaminidase" evidence="9">
    <location>
        <begin position="20"/>
        <end position="604"/>
    </location>
</feature>
<keyword evidence="13" id="KW-1185">Reference proteome</keyword>
<feature type="domain" description="Glycoside hydrolase family 20 catalytic" evidence="10">
    <location>
        <begin position="226"/>
        <end position="562"/>
    </location>
</feature>
<dbReference type="GO" id="GO:0030203">
    <property type="term" value="P:glycosaminoglycan metabolic process"/>
    <property type="evidence" value="ECO:0007669"/>
    <property type="project" value="TreeGrafter"/>
</dbReference>
<feature type="signal peptide" evidence="9">
    <location>
        <begin position="1"/>
        <end position="19"/>
    </location>
</feature>
<name>A0AAN7ZK75_9COLE</name>
<dbReference type="SUPFAM" id="SSF51445">
    <property type="entry name" value="(Trans)glycosidases"/>
    <property type="match status" value="1"/>
</dbReference>
<dbReference type="GO" id="GO:0016231">
    <property type="term" value="F:beta-N-acetylglucosaminidase activity"/>
    <property type="evidence" value="ECO:0007669"/>
    <property type="project" value="TreeGrafter"/>
</dbReference>
<comment type="similarity">
    <text evidence="2">Belongs to the glycosyl hydrolase 20 family.</text>
</comment>